<reference evidence="1 2" key="1">
    <citation type="journal article" date="2018" name="Front. Microbiol.">
        <title>Genome-Wide Analysis of Corynespora cassiicola Leaf Fall Disease Putative Effectors.</title>
        <authorList>
            <person name="Lopez D."/>
            <person name="Ribeiro S."/>
            <person name="Label P."/>
            <person name="Fumanal B."/>
            <person name="Venisse J.S."/>
            <person name="Kohler A."/>
            <person name="de Oliveira R.R."/>
            <person name="Labutti K."/>
            <person name="Lipzen A."/>
            <person name="Lail K."/>
            <person name="Bauer D."/>
            <person name="Ohm R.A."/>
            <person name="Barry K.W."/>
            <person name="Spatafora J."/>
            <person name="Grigoriev I.V."/>
            <person name="Martin F.M."/>
            <person name="Pujade-Renaud V."/>
        </authorList>
    </citation>
    <scope>NUCLEOTIDE SEQUENCE [LARGE SCALE GENOMIC DNA]</scope>
    <source>
        <strain evidence="1 2">Philippines</strain>
    </source>
</reference>
<protein>
    <submittedName>
        <fullName evidence="1">Uncharacterized protein</fullName>
    </submittedName>
</protein>
<keyword evidence="2" id="KW-1185">Reference proteome</keyword>
<evidence type="ECO:0000313" key="1">
    <source>
        <dbReference type="EMBL" id="PSN60964.1"/>
    </source>
</evidence>
<gene>
    <name evidence="1" type="ORF">BS50DRAFT_161475</name>
</gene>
<sequence>MLHEDVEKRANRNCWQALRLMERFHVLGRCAMRRCVGKSLMASKVEPLALGRQAPPISSPTATERSSRVCRASKVYRSLTEHAVWTRAMPLGLWAAGPLGLWASGRGPELRGEGHSRSDRPALHDEGRTTCTQHAACPETESCCGKVGCTGRPRTGSFRTTRCEGLREARRSLYTISGTNVPRRIGLSSCPVHLVLFAFVSLPPGFPTPKLQASSRPITPWLLGCAWSSLGLAVQLPRC</sequence>
<dbReference type="Proteomes" id="UP000240883">
    <property type="component" value="Unassembled WGS sequence"/>
</dbReference>
<dbReference type="EMBL" id="KZ678146">
    <property type="protein sequence ID" value="PSN60964.1"/>
    <property type="molecule type" value="Genomic_DNA"/>
</dbReference>
<dbReference type="AlphaFoldDB" id="A0A2T2N6C6"/>
<evidence type="ECO:0000313" key="2">
    <source>
        <dbReference type="Proteomes" id="UP000240883"/>
    </source>
</evidence>
<organism evidence="1 2">
    <name type="scientific">Corynespora cassiicola Philippines</name>
    <dbReference type="NCBI Taxonomy" id="1448308"/>
    <lineage>
        <taxon>Eukaryota</taxon>
        <taxon>Fungi</taxon>
        <taxon>Dikarya</taxon>
        <taxon>Ascomycota</taxon>
        <taxon>Pezizomycotina</taxon>
        <taxon>Dothideomycetes</taxon>
        <taxon>Pleosporomycetidae</taxon>
        <taxon>Pleosporales</taxon>
        <taxon>Corynesporascaceae</taxon>
        <taxon>Corynespora</taxon>
    </lineage>
</organism>
<name>A0A2T2N6C6_CORCC</name>
<proteinExistence type="predicted"/>
<accession>A0A2T2N6C6</accession>